<dbReference type="Pfam" id="PF08448">
    <property type="entry name" value="PAS_4"/>
    <property type="match status" value="1"/>
</dbReference>
<dbReference type="SUPFAM" id="SSF55785">
    <property type="entry name" value="PYP-like sensor domain (PAS domain)"/>
    <property type="match status" value="2"/>
</dbReference>
<organism evidence="5 6">
    <name type="scientific">Rubritalea spongiae</name>
    <dbReference type="NCBI Taxonomy" id="430797"/>
    <lineage>
        <taxon>Bacteria</taxon>
        <taxon>Pseudomonadati</taxon>
        <taxon>Verrucomicrobiota</taxon>
        <taxon>Verrucomicrobiia</taxon>
        <taxon>Verrucomicrobiales</taxon>
        <taxon>Rubritaleaceae</taxon>
        <taxon>Rubritalea</taxon>
    </lineage>
</organism>
<evidence type="ECO:0000313" key="6">
    <source>
        <dbReference type="Proteomes" id="UP001597297"/>
    </source>
</evidence>
<evidence type="ECO:0000259" key="4">
    <source>
        <dbReference type="PROSITE" id="PS51746"/>
    </source>
</evidence>
<dbReference type="PANTHER" id="PTHR43156">
    <property type="entry name" value="STAGE II SPORULATION PROTEIN E-RELATED"/>
    <property type="match status" value="1"/>
</dbReference>
<dbReference type="SMART" id="SM00091">
    <property type="entry name" value="PAS"/>
    <property type="match status" value="2"/>
</dbReference>
<dbReference type="InterPro" id="IPR000014">
    <property type="entry name" value="PAS"/>
</dbReference>
<dbReference type="PROSITE" id="PS51746">
    <property type="entry name" value="PPM_2"/>
    <property type="match status" value="1"/>
</dbReference>
<feature type="domain" description="PAC" evidence="3">
    <location>
        <begin position="209"/>
        <end position="264"/>
    </location>
</feature>
<evidence type="ECO:0000256" key="1">
    <source>
        <dbReference type="ARBA" id="ARBA00022801"/>
    </source>
</evidence>
<dbReference type="InterPro" id="IPR035965">
    <property type="entry name" value="PAS-like_dom_sf"/>
</dbReference>
<dbReference type="Pfam" id="PF08447">
    <property type="entry name" value="PAS_3"/>
    <property type="match status" value="1"/>
</dbReference>
<dbReference type="SUPFAM" id="SSF81606">
    <property type="entry name" value="PP2C-like"/>
    <property type="match status" value="1"/>
</dbReference>
<keyword evidence="6" id="KW-1185">Reference proteome</keyword>
<dbReference type="CDD" id="cd00130">
    <property type="entry name" value="PAS"/>
    <property type="match status" value="1"/>
</dbReference>
<dbReference type="SMART" id="SM00331">
    <property type="entry name" value="PP2C_SIG"/>
    <property type="match status" value="1"/>
</dbReference>
<feature type="domain" description="PPM-type phosphatase" evidence="4">
    <location>
        <begin position="306"/>
        <end position="532"/>
    </location>
</feature>
<dbReference type="Gene3D" id="3.60.40.10">
    <property type="entry name" value="PPM-type phosphatase domain"/>
    <property type="match status" value="1"/>
</dbReference>
<accession>A0ABW5DZU3</accession>
<dbReference type="NCBIfam" id="TIGR00229">
    <property type="entry name" value="sensory_box"/>
    <property type="match status" value="2"/>
</dbReference>
<dbReference type="InterPro" id="IPR036457">
    <property type="entry name" value="PPM-type-like_dom_sf"/>
</dbReference>
<dbReference type="InterPro" id="IPR052016">
    <property type="entry name" value="Bact_Sigma-Reg"/>
</dbReference>
<feature type="domain" description="PAC" evidence="3">
    <location>
        <begin position="84"/>
        <end position="136"/>
    </location>
</feature>
<feature type="domain" description="PAS" evidence="2">
    <location>
        <begin position="137"/>
        <end position="175"/>
    </location>
</feature>
<dbReference type="PROSITE" id="PS50113">
    <property type="entry name" value="PAC"/>
    <property type="match status" value="2"/>
</dbReference>
<gene>
    <name evidence="5" type="ORF">ACFSQZ_05155</name>
</gene>
<dbReference type="Proteomes" id="UP001597297">
    <property type="component" value="Unassembled WGS sequence"/>
</dbReference>
<dbReference type="PROSITE" id="PS50112">
    <property type="entry name" value="PAS"/>
    <property type="match status" value="1"/>
</dbReference>
<name>A0ABW5DZU3_9BACT</name>
<reference evidence="6" key="1">
    <citation type="journal article" date="2019" name="Int. J. Syst. Evol. Microbiol.">
        <title>The Global Catalogue of Microorganisms (GCM) 10K type strain sequencing project: providing services to taxonomists for standard genome sequencing and annotation.</title>
        <authorList>
            <consortium name="The Broad Institute Genomics Platform"/>
            <consortium name="The Broad Institute Genome Sequencing Center for Infectious Disease"/>
            <person name="Wu L."/>
            <person name="Ma J."/>
        </authorList>
    </citation>
    <scope>NUCLEOTIDE SEQUENCE [LARGE SCALE GENOMIC DNA]</scope>
    <source>
        <strain evidence="6">JCM 16545</strain>
    </source>
</reference>
<dbReference type="InterPro" id="IPR013656">
    <property type="entry name" value="PAS_4"/>
</dbReference>
<evidence type="ECO:0000313" key="5">
    <source>
        <dbReference type="EMBL" id="MFD2275847.1"/>
    </source>
</evidence>
<dbReference type="EMBL" id="JBHUJC010000013">
    <property type="protein sequence ID" value="MFD2275847.1"/>
    <property type="molecule type" value="Genomic_DNA"/>
</dbReference>
<evidence type="ECO:0000259" key="3">
    <source>
        <dbReference type="PROSITE" id="PS50113"/>
    </source>
</evidence>
<dbReference type="RefSeq" id="WP_377095155.1">
    <property type="nucleotide sequence ID" value="NZ_JBHSJM010000001.1"/>
</dbReference>
<dbReference type="Pfam" id="PF07228">
    <property type="entry name" value="SpoIIE"/>
    <property type="match status" value="1"/>
</dbReference>
<dbReference type="InterPro" id="IPR013655">
    <property type="entry name" value="PAS_fold_3"/>
</dbReference>
<dbReference type="PANTHER" id="PTHR43156:SF2">
    <property type="entry name" value="STAGE II SPORULATION PROTEIN E"/>
    <property type="match status" value="1"/>
</dbReference>
<dbReference type="InterPro" id="IPR001932">
    <property type="entry name" value="PPM-type_phosphatase-like_dom"/>
</dbReference>
<comment type="caution">
    <text evidence="5">The sequence shown here is derived from an EMBL/GenBank/DDBJ whole genome shotgun (WGS) entry which is preliminary data.</text>
</comment>
<dbReference type="InterPro" id="IPR001610">
    <property type="entry name" value="PAC"/>
</dbReference>
<sequence>MMQAPPEDRYELALRASNEGIWQWDVQKGYVSYSDRVLSFLGYEEGAEAPNIFMRPEYFFHENDVAKFERALAKMLEPNGEEIFAIDCRYIRPDEAVTWLRIRGACIRDASGETLRMAGSMIDISKRKNAELALEEERHLLNQLIENIPSSIYFKDTESRFVMVNKALAHKMGYENVHDLYGLSDHDVFDDAHANKSRADELRIMATGEPLEESLEREVWGNQPDTWVLTTKLPWHDRNGKVKGIFGVSSDVTDIVSVQIRLANVTEELKHRNEEYAQELELARQIQYSVIDSTPLPFPRDEAVTRYGVEFSSRYLPDSEMAGDFFENLKISDTKVGVLICDVMGHGVRASLVVAMLRGLVEKERESSESADWFLYGLNDSLAKILNHAGIQMFATAFYAVVDLEKETFQYASAGHPMPFIKRNGKVEVLSSEKIVRGPALGLMPEAPYGADTLPLSEIEQLIMYTDGIYEVENSKGEQIGVEGLCAILNKHPKLNADEALHLLMQSAKDFTSANSYGDDVCMFAFDVIKNG</sequence>
<evidence type="ECO:0000259" key="2">
    <source>
        <dbReference type="PROSITE" id="PS50112"/>
    </source>
</evidence>
<dbReference type="Gene3D" id="3.30.450.20">
    <property type="entry name" value="PAS domain"/>
    <property type="match status" value="2"/>
</dbReference>
<keyword evidence="1" id="KW-0378">Hydrolase</keyword>
<protein>
    <submittedName>
        <fullName evidence="5">SpoIIE family protein phosphatase</fullName>
    </submittedName>
</protein>
<proteinExistence type="predicted"/>
<dbReference type="InterPro" id="IPR000700">
    <property type="entry name" value="PAS-assoc_C"/>
</dbReference>
<dbReference type="SMART" id="SM00086">
    <property type="entry name" value="PAC"/>
    <property type="match status" value="2"/>
</dbReference>